<feature type="compositionally biased region" description="Pro residues" evidence="8">
    <location>
        <begin position="529"/>
        <end position="538"/>
    </location>
</feature>
<dbReference type="Pfam" id="PF00096">
    <property type="entry name" value="zf-C2H2"/>
    <property type="match status" value="2"/>
</dbReference>
<dbReference type="InterPro" id="IPR036236">
    <property type="entry name" value="Znf_C2H2_sf"/>
</dbReference>
<dbReference type="OrthoDB" id="8117402at2759"/>
<dbReference type="PROSITE" id="PS50157">
    <property type="entry name" value="ZINC_FINGER_C2H2_2"/>
    <property type="match status" value="2"/>
</dbReference>
<evidence type="ECO:0000256" key="6">
    <source>
        <dbReference type="ARBA" id="ARBA00023242"/>
    </source>
</evidence>
<dbReference type="Proteomes" id="UP000324585">
    <property type="component" value="Unassembled WGS sequence"/>
</dbReference>
<keyword evidence="5" id="KW-0862">Zinc</keyword>
<feature type="domain" description="C2H2-type" evidence="9">
    <location>
        <begin position="462"/>
        <end position="490"/>
    </location>
</feature>
<dbReference type="AlphaFoldDB" id="A0A5J4Z4Q2"/>
<dbReference type="Gene3D" id="3.30.160.60">
    <property type="entry name" value="Classic Zinc Finger"/>
    <property type="match status" value="2"/>
</dbReference>
<feature type="compositionally biased region" description="Basic and acidic residues" evidence="8">
    <location>
        <begin position="362"/>
        <end position="375"/>
    </location>
</feature>
<dbReference type="SMART" id="SM00355">
    <property type="entry name" value="ZnF_C2H2"/>
    <property type="match status" value="2"/>
</dbReference>
<evidence type="ECO:0000313" key="10">
    <source>
        <dbReference type="EMBL" id="KAA8498841.1"/>
    </source>
</evidence>
<evidence type="ECO:0000256" key="3">
    <source>
        <dbReference type="ARBA" id="ARBA00022737"/>
    </source>
</evidence>
<evidence type="ECO:0000256" key="5">
    <source>
        <dbReference type="ARBA" id="ARBA00022833"/>
    </source>
</evidence>
<organism evidence="10 11">
    <name type="scientific">Porphyridium purpureum</name>
    <name type="common">Red alga</name>
    <name type="synonym">Porphyridium cruentum</name>
    <dbReference type="NCBI Taxonomy" id="35688"/>
    <lineage>
        <taxon>Eukaryota</taxon>
        <taxon>Rhodophyta</taxon>
        <taxon>Bangiophyceae</taxon>
        <taxon>Porphyridiales</taxon>
        <taxon>Porphyridiaceae</taxon>
        <taxon>Porphyridium</taxon>
    </lineage>
</organism>
<dbReference type="GO" id="GO:0010468">
    <property type="term" value="P:regulation of gene expression"/>
    <property type="evidence" value="ECO:0007669"/>
    <property type="project" value="TreeGrafter"/>
</dbReference>
<dbReference type="EMBL" id="VRMN01000001">
    <property type="protein sequence ID" value="KAA8498841.1"/>
    <property type="molecule type" value="Genomic_DNA"/>
</dbReference>
<feature type="region of interest" description="Disordered" evidence="8">
    <location>
        <begin position="353"/>
        <end position="378"/>
    </location>
</feature>
<dbReference type="PROSITE" id="PS00028">
    <property type="entry name" value="ZINC_FINGER_C2H2_1"/>
    <property type="match status" value="2"/>
</dbReference>
<evidence type="ECO:0000313" key="11">
    <source>
        <dbReference type="Proteomes" id="UP000324585"/>
    </source>
</evidence>
<keyword evidence="2" id="KW-0479">Metal-binding</keyword>
<feature type="compositionally biased region" description="Low complexity" evidence="8">
    <location>
        <begin position="518"/>
        <end position="528"/>
    </location>
</feature>
<evidence type="ECO:0000256" key="1">
    <source>
        <dbReference type="ARBA" id="ARBA00004123"/>
    </source>
</evidence>
<evidence type="ECO:0000256" key="8">
    <source>
        <dbReference type="SAM" id="MobiDB-lite"/>
    </source>
</evidence>
<evidence type="ECO:0000256" key="7">
    <source>
        <dbReference type="PROSITE-ProRule" id="PRU00042"/>
    </source>
</evidence>
<dbReference type="SUPFAM" id="SSF57667">
    <property type="entry name" value="beta-beta-alpha zinc fingers"/>
    <property type="match status" value="1"/>
</dbReference>
<dbReference type="GO" id="GO:0008270">
    <property type="term" value="F:zinc ion binding"/>
    <property type="evidence" value="ECO:0007669"/>
    <property type="project" value="UniProtKB-KW"/>
</dbReference>
<feature type="region of interest" description="Disordered" evidence="8">
    <location>
        <begin position="517"/>
        <end position="538"/>
    </location>
</feature>
<dbReference type="PANTHER" id="PTHR16515:SF49">
    <property type="entry name" value="GASTRULA ZINC FINGER PROTEIN XLCGF49.1-LIKE-RELATED"/>
    <property type="match status" value="1"/>
</dbReference>
<accession>A0A5J4Z4Q2</accession>
<sequence length="538" mass="58860">MPQLADNVLRLALSDECYHWLMGDDEGGRAIARRVFSPHDGGGAAAEAAAAAAAVRRLSEPSSQRVADSEMDGCRLAHMPSREDFQNALVVDTTTSELFNPTAMAAFLYQGSRGPFVYGAFFTSMTALPLQESALWPAFRFVGFRAAQGYGFLAVGRTHDGQPIFMLKRNINGHPQVDEFLGLAASPNGATFETLVKVVYEADAPPFDEVAKTVDLSWEEWGNGIRAFSPGATSMTLDIRAGRGTFSHVVNTSCKAYWGHEYANYQKLQQLCFHRTSKVAFARRSCLLEDSPALKEQAGNERTGADAVQGLPLHAGGVWSTSTQDVDVFAMFQQSLQDGFDHDMLQVPPKNGVAAASKSAHARRDGASGKDRRWGPFEAANSYDTSAVHSSDNSNSRLMADLNTVRPGHWSPATSGADEGASCLESASRAERYMCAQCAKVFAGNKELRRHTRTIHEKERRFNCKICALTFSQSGHLSSHVRTIHEQRKDFECTCHRKFALRSNLNKHQKRMQGRCTSLAAGSAQSSPPLSPSLPPFR</sequence>
<protein>
    <submittedName>
        <fullName evidence="10">MDS1 and EVI1 complex locus protein EVI1</fullName>
    </submittedName>
</protein>
<keyword evidence="4 7" id="KW-0863">Zinc-finger</keyword>
<comment type="subcellular location">
    <subcellularLocation>
        <location evidence="1">Nucleus</location>
    </subcellularLocation>
</comment>
<evidence type="ECO:0000259" key="9">
    <source>
        <dbReference type="PROSITE" id="PS50157"/>
    </source>
</evidence>
<gene>
    <name evidence="10" type="ORF">FVE85_6426</name>
</gene>
<feature type="domain" description="C2H2-type" evidence="9">
    <location>
        <begin position="433"/>
        <end position="461"/>
    </location>
</feature>
<keyword evidence="11" id="KW-1185">Reference proteome</keyword>
<dbReference type="GO" id="GO:0005634">
    <property type="term" value="C:nucleus"/>
    <property type="evidence" value="ECO:0007669"/>
    <property type="project" value="UniProtKB-SubCell"/>
</dbReference>
<dbReference type="InterPro" id="IPR050331">
    <property type="entry name" value="Zinc_finger"/>
</dbReference>
<name>A0A5J4Z4Q2_PORPP</name>
<evidence type="ECO:0000256" key="2">
    <source>
        <dbReference type="ARBA" id="ARBA00022723"/>
    </source>
</evidence>
<dbReference type="PANTHER" id="PTHR16515">
    <property type="entry name" value="PR DOMAIN ZINC FINGER PROTEIN"/>
    <property type="match status" value="1"/>
</dbReference>
<reference evidence="11" key="1">
    <citation type="journal article" date="2019" name="Nat. Commun.">
        <title>Expansion of phycobilisome linker gene families in mesophilic red algae.</title>
        <authorList>
            <person name="Lee J."/>
            <person name="Kim D."/>
            <person name="Bhattacharya D."/>
            <person name="Yoon H.S."/>
        </authorList>
    </citation>
    <scope>NUCLEOTIDE SEQUENCE [LARGE SCALE GENOMIC DNA]</scope>
    <source>
        <strain evidence="11">CCMP 1328</strain>
    </source>
</reference>
<evidence type="ECO:0000256" key="4">
    <source>
        <dbReference type="ARBA" id="ARBA00022771"/>
    </source>
</evidence>
<proteinExistence type="predicted"/>
<keyword evidence="3" id="KW-0677">Repeat</keyword>
<dbReference type="InterPro" id="IPR013087">
    <property type="entry name" value="Znf_C2H2_type"/>
</dbReference>
<keyword evidence="6" id="KW-0539">Nucleus</keyword>
<comment type="caution">
    <text evidence="10">The sequence shown here is derived from an EMBL/GenBank/DDBJ whole genome shotgun (WGS) entry which is preliminary data.</text>
</comment>